<sequence length="160" mass="17758">MPALAYPTVAVSASSEVFSQNLEDSEATEKTITIIASVPLFSENRPEHKVLGGCHHSSEAYVFKEKVDMPFSTCNLKDQKTLFVRLLSADLSGMRNSVGVNVKPPCIAQWVTDARKPLHHDKLQSVCSSRTAETLSGQPFYKPRDLLNFICHRKSVDHSL</sequence>
<dbReference type="InParanoid" id="A0A3R7DK29"/>
<protein>
    <submittedName>
        <fullName evidence="1">Uncharacterized protein</fullName>
    </submittedName>
</protein>
<dbReference type="Proteomes" id="UP000286415">
    <property type="component" value="Unassembled WGS sequence"/>
</dbReference>
<accession>A0A3R7DK29</accession>
<dbReference type="EMBL" id="NIRI02000005">
    <property type="protein sequence ID" value="KAG5454904.1"/>
    <property type="molecule type" value="Genomic_DNA"/>
</dbReference>
<gene>
    <name evidence="1" type="ORF">CSKR_100436</name>
</gene>
<reference evidence="1 2" key="1">
    <citation type="journal article" date="2018" name="Biotechnol. Adv.">
        <title>Improved genomic resources and new bioinformatic workflow for the carcinogenic parasite Clonorchis sinensis: Biotechnological implications.</title>
        <authorList>
            <person name="Wang D."/>
            <person name="Korhonen P.K."/>
            <person name="Gasser R.B."/>
            <person name="Young N.D."/>
        </authorList>
    </citation>
    <scope>NUCLEOTIDE SEQUENCE [LARGE SCALE GENOMIC DNA]</scope>
    <source>
        <strain evidence="1">Cs-k2</strain>
    </source>
</reference>
<reference evidence="1 2" key="2">
    <citation type="journal article" date="2021" name="Genomics">
        <title>High-quality reference genome for Clonorchis sinensis.</title>
        <authorList>
            <person name="Young N.D."/>
            <person name="Stroehlein A.J."/>
            <person name="Kinkar L."/>
            <person name="Wang T."/>
            <person name="Sohn W.M."/>
            <person name="Chang B.C.H."/>
            <person name="Kaur P."/>
            <person name="Weisz D."/>
            <person name="Dudchenko O."/>
            <person name="Aiden E.L."/>
            <person name="Korhonen P.K."/>
            <person name="Gasser R.B."/>
        </authorList>
    </citation>
    <scope>NUCLEOTIDE SEQUENCE [LARGE SCALE GENOMIC DNA]</scope>
    <source>
        <strain evidence="1">Cs-k2</strain>
    </source>
</reference>
<name>A0A3R7DK29_CLOSI</name>
<dbReference type="AlphaFoldDB" id="A0A3R7DK29"/>
<evidence type="ECO:0000313" key="2">
    <source>
        <dbReference type="Proteomes" id="UP000286415"/>
    </source>
</evidence>
<evidence type="ECO:0000313" key="1">
    <source>
        <dbReference type="EMBL" id="KAG5454904.1"/>
    </source>
</evidence>
<keyword evidence="2" id="KW-1185">Reference proteome</keyword>
<proteinExistence type="predicted"/>
<comment type="caution">
    <text evidence="1">The sequence shown here is derived from an EMBL/GenBank/DDBJ whole genome shotgun (WGS) entry which is preliminary data.</text>
</comment>
<organism evidence="1 2">
    <name type="scientific">Clonorchis sinensis</name>
    <name type="common">Chinese liver fluke</name>
    <dbReference type="NCBI Taxonomy" id="79923"/>
    <lineage>
        <taxon>Eukaryota</taxon>
        <taxon>Metazoa</taxon>
        <taxon>Spiralia</taxon>
        <taxon>Lophotrochozoa</taxon>
        <taxon>Platyhelminthes</taxon>
        <taxon>Trematoda</taxon>
        <taxon>Digenea</taxon>
        <taxon>Opisthorchiida</taxon>
        <taxon>Opisthorchiata</taxon>
        <taxon>Opisthorchiidae</taxon>
        <taxon>Clonorchis</taxon>
    </lineage>
</organism>